<dbReference type="Gene3D" id="1.10.472.10">
    <property type="entry name" value="Cyclin-like"/>
    <property type="match status" value="2"/>
</dbReference>
<dbReference type="CDD" id="cd20568">
    <property type="entry name" value="CYCLIN_CLBs_yeast_rpt1"/>
    <property type="match status" value="1"/>
</dbReference>
<feature type="region of interest" description="Disordered" evidence="5">
    <location>
        <begin position="511"/>
        <end position="545"/>
    </location>
</feature>
<feature type="compositionally biased region" description="Low complexity" evidence="5">
    <location>
        <begin position="167"/>
        <end position="181"/>
    </location>
</feature>
<evidence type="ECO:0000256" key="4">
    <source>
        <dbReference type="RuleBase" id="RU000383"/>
    </source>
</evidence>
<dbReference type="SMART" id="SM01332">
    <property type="entry name" value="Cyclin_C"/>
    <property type="match status" value="1"/>
</dbReference>
<evidence type="ECO:0000313" key="8">
    <source>
        <dbReference type="EMBL" id="GMK55377.1"/>
    </source>
</evidence>
<name>A0AAD3TRY9_9TREE</name>
<protein>
    <recommendedName>
        <fullName evidence="10">A/B/D/E cyclin</fullName>
    </recommendedName>
</protein>
<dbReference type="SMART" id="SM00385">
    <property type="entry name" value="CYCLIN"/>
    <property type="match status" value="2"/>
</dbReference>
<sequence length="545" mass="60175">MASGIPTRRTNRRIDENAPPTSTIATRARSAAGSASNNAASTAIPQMKRAASALGATTRSAAADNKTAPTGTSTTQASKPGTRRRAALGEIGTAPNAAKGDKGKAVERRPLATRETSQPAARRTTRSTTTLEAREEKPTVAVKRKVGSVTSSTTNLRPRPGYSRHGSAVSAASTSTSTSTVRPGRQLKETVSITDDGPAPKRPRPSTPEDVFTDNYDADNKVVVVAAEPSTKAPRPKDYGWTDLDAEDDGDPTMVSEYVVDAFKYMMELEKTTMPDPKYMENQEELQWKMRQILNDWIVEVHTKFRLLPETLLIAINLIDRFLTARTVSLEKFQLVGLTALFVAAKYEEVICPSVTHFLHMADGGYDVDEILRAERYLLQTLDFDLAYPNPLHFLRRVSKADGYDVHSRTVAKFFIEISCIDHRLLPYPPSMLAAAAMWLARLCFDRGPWHANMVHYSTYAQHEVLDCAQVMLDYVVDPKLDMTTAFFKKYASRKHLKASVFVREWAQHRWPDSAKGRSPNQGSELDAEFGGEEQAPLPPTSPSA</sequence>
<dbReference type="GO" id="GO:0044772">
    <property type="term" value="P:mitotic cell cycle phase transition"/>
    <property type="evidence" value="ECO:0007669"/>
    <property type="project" value="InterPro"/>
</dbReference>
<evidence type="ECO:0000256" key="5">
    <source>
        <dbReference type="SAM" id="MobiDB-lite"/>
    </source>
</evidence>
<feature type="region of interest" description="Disordered" evidence="5">
    <location>
        <begin position="1"/>
        <end position="214"/>
    </location>
</feature>
<dbReference type="InterPro" id="IPR036915">
    <property type="entry name" value="Cyclin-like_sf"/>
</dbReference>
<dbReference type="Pfam" id="PF00134">
    <property type="entry name" value="Cyclin_N"/>
    <property type="match status" value="1"/>
</dbReference>
<dbReference type="Pfam" id="PF02984">
    <property type="entry name" value="Cyclin_C"/>
    <property type="match status" value="1"/>
</dbReference>
<feature type="compositionally biased region" description="Low complexity" evidence="5">
    <location>
        <begin position="120"/>
        <end position="131"/>
    </location>
</feature>
<evidence type="ECO:0000256" key="1">
    <source>
        <dbReference type="ARBA" id="ARBA00022618"/>
    </source>
</evidence>
<proteinExistence type="inferred from homology"/>
<organism evidence="8 9">
    <name type="scientific">Cutaneotrichosporon spelunceum</name>
    <dbReference type="NCBI Taxonomy" id="1672016"/>
    <lineage>
        <taxon>Eukaryota</taxon>
        <taxon>Fungi</taxon>
        <taxon>Dikarya</taxon>
        <taxon>Basidiomycota</taxon>
        <taxon>Agaricomycotina</taxon>
        <taxon>Tremellomycetes</taxon>
        <taxon>Trichosporonales</taxon>
        <taxon>Trichosporonaceae</taxon>
        <taxon>Cutaneotrichosporon</taxon>
    </lineage>
</organism>
<dbReference type="PIRSF" id="PIRSF001771">
    <property type="entry name" value="Cyclin_A_B_D_E"/>
    <property type="match status" value="1"/>
</dbReference>
<comment type="similarity">
    <text evidence="4">Belongs to the cyclin family.</text>
</comment>
<dbReference type="InterPro" id="IPR048258">
    <property type="entry name" value="Cyclins_cyclin-box"/>
</dbReference>
<gene>
    <name evidence="8" type="primary">CLB2</name>
    <name evidence="8" type="ORF">CspeluHIS016_0204330</name>
</gene>
<evidence type="ECO:0000259" key="6">
    <source>
        <dbReference type="SMART" id="SM00385"/>
    </source>
</evidence>
<dbReference type="FunFam" id="1.10.472.10:FF:000001">
    <property type="entry name" value="G2/mitotic-specific cyclin"/>
    <property type="match status" value="1"/>
</dbReference>
<dbReference type="EMBL" id="BTCM01000002">
    <property type="protein sequence ID" value="GMK55377.1"/>
    <property type="molecule type" value="Genomic_DNA"/>
</dbReference>
<dbReference type="InterPro" id="IPR046965">
    <property type="entry name" value="Cyclin_A/B-like"/>
</dbReference>
<evidence type="ECO:0008006" key="10">
    <source>
        <dbReference type="Google" id="ProtNLM"/>
    </source>
</evidence>
<dbReference type="GO" id="GO:0016538">
    <property type="term" value="F:cyclin-dependent protein serine/threonine kinase regulator activity"/>
    <property type="evidence" value="ECO:0007669"/>
    <property type="project" value="InterPro"/>
</dbReference>
<evidence type="ECO:0000313" key="9">
    <source>
        <dbReference type="Proteomes" id="UP001222932"/>
    </source>
</evidence>
<keyword evidence="1" id="KW-0132">Cell division</keyword>
<evidence type="ECO:0000256" key="2">
    <source>
        <dbReference type="ARBA" id="ARBA00023127"/>
    </source>
</evidence>
<feature type="compositionally biased region" description="Polar residues" evidence="5">
    <location>
        <begin position="67"/>
        <end position="79"/>
    </location>
</feature>
<dbReference type="PROSITE" id="PS00292">
    <property type="entry name" value="CYCLINS"/>
    <property type="match status" value="1"/>
</dbReference>
<dbReference type="PANTHER" id="PTHR10177">
    <property type="entry name" value="CYCLINS"/>
    <property type="match status" value="1"/>
</dbReference>
<dbReference type="InterPro" id="IPR004367">
    <property type="entry name" value="Cyclin_C-dom"/>
</dbReference>
<comment type="caution">
    <text evidence="8">The sequence shown here is derived from an EMBL/GenBank/DDBJ whole genome shotgun (WGS) entry which is preliminary data.</text>
</comment>
<dbReference type="InterPro" id="IPR013763">
    <property type="entry name" value="Cyclin-like_dom"/>
</dbReference>
<accession>A0AAD3TRY9</accession>
<reference evidence="8" key="2">
    <citation type="submission" date="2023-06" db="EMBL/GenBank/DDBJ databases">
        <authorList>
            <person name="Kobayashi Y."/>
            <person name="Kayamori A."/>
            <person name="Aoki K."/>
            <person name="Shiwa Y."/>
            <person name="Fujita N."/>
            <person name="Sugita T."/>
            <person name="Iwasaki W."/>
            <person name="Tanaka N."/>
            <person name="Takashima M."/>
        </authorList>
    </citation>
    <scope>NUCLEOTIDE SEQUENCE</scope>
    <source>
        <strain evidence="8">HIS016</strain>
    </source>
</reference>
<evidence type="ECO:0000256" key="3">
    <source>
        <dbReference type="ARBA" id="ARBA00023306"/>
    </source>
</evidence>
<feature type="domain" description="Cyclin C-terminal" evidence="7">
    <location>
        <begin position="389"/>
        <end position="505"/>
    </location>
</feature>
<dbReference type="InterPro" id="IPR006671">
    <property type="entry name" value="Cyclin_N"/>
</dbReference>
<keyword evidence="3" id="KW-0131">Cell cycle</keyword>
<dbReference type="GO" id="GO:0051301">
    <property type="term" value="P:cell division"/>
    <property type="evidence" value="ECO:0007669"/>
    <property type="project" value="UniProtKB-KW"/>
</dbReference>
<dbReference type="SUPFAM" id="SSF47954">
    <property type="entry name" value="Cyclin-like"/>
    <property type="match status" value="2"/>
</dbReference>
<evidence type="ECO:0000259" key="7">
    <source>
        <dbReference type="SMART" id="SM01332"/>
    </source>
</evidence>
<dbReference type="Proteomes" id="UP001222932">
    <property type="component" value="Unassembled WGS sequence"/>
</dbReference>
<dbReference type="InterPro" id="IPR039361">
    <property type="entry name" value="Cyclin"/>
</dbReference>
<dbReference type="AlphaFoldDB" id="A0AAD3TRY9"/>
<keyword evidence="9" id="KW-1185">Reference proteome</keyword>
<feature type="domain" description="Cyclin-like" evidence="6">
    <location>
        <begin position="296"/>
        <end position="380"/>
    </location>
</feature>
<reference evidence="8" key="1">
    <citation type="journal article" date="2023" name="BMC Genomics">
        <title>Chromosome-level genome assemblies of Cutaneotrichosporon spp. (Trichosporonales, Basidiomycota) reveal imbalanced evolution between nucleotide sequences and chromosome synteny.</title>
        <authorList>
            <person name="Kobayashi Y."/>
            <person name="Kayamori A."/>
            <person name="Aoki K."/>
            <person name="Shiwa Y."/>
            <person name="Matsutani M."/>
            <person name="Fujita N."/>
            <person name="Sugita T."/>
            <person name="Iwasaki W."/>
            <person name="Tanaka N."/>
            <person name="Takashima M."/>
        </authorList>
    </citation>
    <scope>NUCLEOTIDE SEQUENCE</scope>
    <source>
        <strain evidence="8">HIS016</strain>
    </source>
</reference>
<feature type="compositionally biased region" description="Low complexity" evidence="5">
    <location>
        <begin position="21"/>
        <end position="44"/>
    </location>
</feature>
<keyword evidence="2 4" id="KW-0195">Cyclin</keyword>
<dbReference type="CDD" id="cd20512">
    <property type="entry name" value="CYCLIN_CLBs_yeast_rpt2"/>
    <property type="match status" value="1"/>
</dbReference>
<feature type="compositionally biased region" description="Basic and acidic residues" evidence="5">
    <location>
        <begin position="99"/>
        <end position="112"/>
    </location>
</feature>
<feature type="domain" description="Cyclin-like" evidence="6">
    <location>
        <begin position="393"/>
        <end position="474"/>
    </location>
</feature>